<sequence>FQYAWEGVGLAAGDSMEYYLSSYLTLPGFTGGYDDETYTLYAMADGYGNYVVETSEGNNVASMTIVNSNPLANSSWNVYRSDGGGDPTLAFNHTFDWGPGLQIEAVDDPLTADIEYCYTVTQVDGGTETAASNQACATPSAPPDVPAPTDLTGSAVGFDVSLAWTAPEPFTGAVLLSGTPSSTRQGGDTVDDATVVTELPTSLSGTTAGYTDDYDEVCPYTGATAPDVVYSITPETDMAVNMWTCYSAYDTKLYVYENTVGNLAPTTDGGVACNDDAVEYPFEDCTIWTSRIDGVSMSAGNTYYVVIDGYAGSNGDYVLDIEAYNPLAGFQILMDGAPAGIAAGDATSWDGLVFAAQPIDASYEVRAMYLIPGIFDPVWSETAGPVTVTIAMEDSPRDLEAMDYGDDVHLMWTEPIDASSFELAYDDGVTANAYYYGGAVAVRFRVTGTYGVNGLANSIWTGGWPDAFLGETPYTLSVLALDTETDMPGDTLFAQEVLVDADPTSETYGWGMIEMEETLVVTGDVFVMFSDFGYDFDNNAPGADMDMMTCDAVLDHPAMRYEYIGAPGGGEWATSAPGTFAACGDWMLRMHADFTVGADGAAVGDWVGPLGMVDPDVPVFIGEMEAASTKDFPMELFNPPATDPVWSNETNTRDMMGYNIYRDGAMVADQDPEVTDYWDEGLDWGTYSYYVTAQYDDHESIATNEVEVTLSNVAPDAVMLISPGDGLEISVDTTNLEDQLAFIWTAANDADDDPVEYFLDAWGLVNEDTVWNGVPFDRIENGSFEDGTIGGWTPYPEGNSSWAVDSTGTNIYNSNATLEVYDGHYALKMWGQYDGSENYGYFGQWYDIGDVGLEVGSEVSLNGAMMSHADDWVGQGGNQGYLIFYFYDDAYNM</sequence>
<feature type="non-terminal residue" evidence="1">
    <location>
        <position position="893"/>
    </location>
</feature>
<dbReference type="Gene3D" id="2.60.40.10">
    <property type="entry name" value="Immunoglobulins"/>
    <property type="match status" value="2"/>
</dbReference>
<reference evidence="1" key="1">
    <citation type="submission" date="2018-05" db="EMBL/GenBank/DDBJ databases">
        <authorList>
            <person name="Lanie J.A."/>
            <person name="Ng W.-L."/>
            <person name="Kazmierczak K.M."/>
            <person name="Andrzejewski T.M."/>
            <person name="Davidsen T.M."/>
            <person name="Wayne K.J."/>
            <person name="Tettelin H."/>
            <person name="Glass J.I."/>
            <person name="Rusch D."/>
            <person name="Podicherti R."/>
            <person name="Tsui H.-C.T."/>
            <person name="Winkler M.E."/>
        </authorList>
    </citation>
    <scope>NUCLEOTIDE SEQUENCE</scope>
</reference>
<evidence type="ECO:0008006" key="2">
    <source>
        <dbReference type="Google" id="ProtNLM"/>
    </source>
</evidence>
<accession>A0A381Z8P8</accession>
<protein>
    <recommendedName>
        <fullName evidence="2">CARDB domain-containing protein</fullName>
    </recommendedName>
</protein>
<organism evidence="1">
    <name type="scientific">marine metagenome</name>
    <dbReference type="NCBI Taxonomy" id="408172"/>
    <lineage>
        <taxon>unclassified sequences</taxon>
        <taxon>metagenomes</taxon>
        <taxon>ecological metagenomes</taxon>
    </lineage>
</organism>
<dbReference type="Gene3D" id="2.60.120.260">
    <property type="entry name" value="Galactose-binding domain-like"/>
    <property type="match status" value="1"/>
</dbReference>
<evidence type="ECO:0000313" key="1">
    <source>
        <dbReference type="EMBL" id="SVA85620.1"/>
    </source>
</evidence>
<feature type="non-terminal residue" evidence="1">
    <location>
        <position position="1"/>
    </location>
</feature>
<dbReference type="AlphaFoldDB" id="A0A381Z8P8"/>
<dbReference type="InterPro" id="IPR013783">
    <property type="entry name" value="Ig-like_fold"/>
</dbReference>
<dbReference type="EMBL" id="UINC01020379">
    <property type="protein sequence ID" value="SVA85620.1"/>
    <property type="molecule type" value="Genomic_DNA"/>
</dbReference>
<gene>
    <name evidence="1" type="ORF">METZ01_LOCUS138474</name>
</gene>
<name>A0A381Z8P8_9ZZZZ</name>
<proteinExistence type="predicted"/>